<keyword evidence="2" id="KW-1185">Reference proteome</keyword>
<comment type="caution">
    <text evidence="1">The sequence shown here is derived from an EMBL/GenBank/DDBJ whole genome shotgun (WGS) entry which is preliminary data.</text>
</comment>
<sequence>MPQKPACVHCVESAAMDPEFVEIDATDGPRNWAPWNLSPPRDATN</sequence>
<proteinExistence type="predicted"/>
<feature type="non-terminal residue" evidence="1">
    <location>
        <position position="45"/>
    </location>
</feature>
<evidence type="ECO:0000313" key="1">
    <source>
        <dbReference type="EMBL" id="CAG7717434.1"/>
    </source>
</evidence>
<name>A0A8J2JMV2_9HEXA</name>
<feature type="non-terminal residue" evidence="1">
    <location>
        <position position="1"/>
    </location>
</feature>
<accession>A0A8J2JMV2</accession>
<reference evidence="1" key="1">
    <citation type="submission" date="2021-06" db="EMBL/GenBank/DDBJ databases">
        <authorList>
            <person name="Hodson N. C."/>
            <person name="Mongue J. A."/>
            <person name="Jaron S. K."/>
        </authorList>
    </citation>
    <scope>NUCLEOTIDE SEQUENCE</scope>
</reference>
<protein>
    <submittedName>
        <fullName evidence="1">Uncharacterized protein</fullName>
    </submittedName>
</protein>
<evidence type="ECO:0000313" key="2">
    <source>
        <dbReference type="Proteomes" id="UP000708208"/>
    </source>
</evidence>
<dbReference type="AlphaFoldDB" id="A0A8J2JMV2"/>
<organism evidence="1 2">
    <name type="scientific">Allacma fusca</name>
    <dbReference type="NCBI Taxonomy" id="39272"/>
    <lineage>
        <taxon>Eukaryota</taxon>
        <taxon>Metazoa</taxon>
        <taxon>Ecdysozoa</taxon>
        <taxon>Arthropoda</taxon>
        <taxon>Hexapoda</taxon>
        <taxon>Collembola</taxon>
        <taxon>Symphypleona</taxon>
        <taxon>Sminthuridae</taxon>
        <taxon>Allacma</taxon>
    </lineage>
</organism>
<dbReference type="Proteomes" id="UP000708208">
    <property type="component" value="Unassembled WGS sequence"/>
</dbReference>
<gene>
    <name evidence="1" type="ORF">AFUS01_LOCUS6893</name>
</gene>
<dbReference type="EMBL" id="CAJVCH010045821">
    <property type="protein sequence ID" value="CAG7717434.1"/>
    <property type="molecule type" value="Genomic_DNA"/>
</dbReference>